<proteinExistence type="predicted"/>
<sequence length="79" mass="8428">MPGAYDVDPLPAGHARLRRRLAGDRLLLTTDPAALRAAETVVICGPTPVDDHLVPDLRALERAPAPPPSSRPCRSRPSS</sequence>
<protein>
    <submittedName>
        <fullName evidence="1">Uncharacterized protein</fullName>
    </submittedName>
</protein>
<gene>
    <name evidence="1" type="ORF">V2W30_32465</name>
</gene>
<keyword evidence="2" id="KW-1185">Reference proteome</keyword>
<name>A0ACD5AK62_9ACTN</name>
<reference evidence="1" key="1">
    <citation type="journal article" date="2025" name="Int. J. Syst. Evol. Microbiol.">
        <title>Streptomyces citrinus sp. nov., with yellow diffusible pigment.</title>
        <authorList>
            <person name="He Y."/>
            <person name="Yang E."/>
            <person name="Xu J."/>
            <person name="Sun Y."/>
            <person name="Sun L."/>
        </authorList>
    </citation>
    <scope>NUCLEOTIDE SEQUENCE</scope>
    <source>
        <strain evidence="1">Q6</strain>
    </source>
</reference>
<accession>A0ACD5AK62</accession>
<organism evidence="1 2">
    <name type="scientific">Streptomyces citrinus</name>
    <dbReference type="NCBI Taxonomy" id="3118173"/>
    <lineage>
        <taxon>Bacteria</taxon>
        <taxon>Bacillati</taxon>
        <taxon>Actinomycetota</taxon>
        <taxon>Actinomycetes</taxon>
        <taxon>Kitasatosporales</taxon>
        <taxon>Streptomycetaceae</taxon>
        <taxon>Streptomyces</taxon>
    </lineage>
</organism>
<evidence type="ECO:0000313" key="2">
    <source>
        <dbReference type="Proteomes" id="UP001432251"/>
    </source>
</evidence>
<dbReference type="Proteomes" id="UP001432251">
    <property type="component" value="Chromosome"/>
</dbReference>
<dbReference type="EMBL" id="CP146022">
    <property type="protein sequence ID" value="WWQ67586.1"/>
    <property type="molecule type" value="Genomic_DNA"/>
</dbReference>
<evidence type="ECO:0000313" key="1">
    <source>
        <dbReference type="EMBL" id="WWQ67586.1"/>
    </source>
</evidence>